<proteinExistence type="predicted"/>
<keyword evidence="2" id="KW-1185">Reference proteome</keyword>
<reference evidence="2" key="1">
    <citation type="submission" date="2016-10" db="EMBL/GenBank/DDBJ databases">
        <authorList>
            <person name="Varghese N."/>
            <person name="Submissions S."/>
        </authorList>
    </citation>
    <scope>NUCLEOTIDE SEQUENCE [LARGE SCALE GENOMIC DNA]</scope>
    <source>
        <strain evidence="2">DSM 26894</strain>
    </source>
</reference>
<dbReference type="Proteomes" id="UP000199392">
    <property type="component" value="Unassembled WGS sequence"/>
</dbReference>
<gene>
    <name evidence="1" type="ORF">SAMN04488050_103129</name>
</gene>
<evidence type="ECO:0000313" key="2">
    <source>
        <dbReference type="Proteomes" id="UP000199392"/>
    </source>
</evidence>
<organism evidence="1 2">
    <name type="scientific">Alloyangia pacifica</name>
    <dbReference type="NCBI Taxonomy" id="311180"/>
    <lineage>
        <taxon>Bacteria</taxon>
        <taxon>Pseudomonadati</taxon>
        <taxon>Pseudomonadota</taxon>
        <taxon>Alphaproteobacteria</taxon>
        <taxon>Rhodobacterales</taxon>
        <taxon>Roseobacteraceae</taxon>
        <taxon>Alloyangia</taxon>
    </lineage>
</organism>
<name>A0A1I6RJ77_9RHOB</name>
<evidence type="ECO:0000313" key="1">
    <source>
        <dbReference type="EMBL" id="SFS64767.1"/>
    </source>
</evidence>
<dbReference type="AlphaFoldDB" id="A0A1I6RJ77"/>
<dbReference type="STRING" id="311180.SAMN04488050_103129"/>
<sequence>MDSLWEAVKSQEYFGPIEDLGDEGAGDEDDWLATGYAYNAKVLRRPELSPVKRGRPPKPIQLGTLTFIVRLCNIEEVEDKSVDWPWLDQACLILGWRASDAPNDYWEIENFEPKDENVASIAHAGSGLWAWPLNGKYYSYFFSIPIFALRNEHDLKKYALRPLKALFDSEDPVAAASEVLKHVPTMQPLTR</sequence>
<dbReference type="EMBL" id="FOZW01000003">
    <property type="protein sequence ID" value="SFS64767.1"/>
    <property type="molecule type" value="Genomic_DNA"/>
</dbReference>
<protein>
    <submittedName>
        <fullName evidence="1">Uncharacterized protein</fullName>
    </submittedName>
</protein>
<accession>A0A1I6RJ77</accession>